<dbReference type="GO" id="GO:0009103">
    <property type="term" value="P:lipopolysaccharide biosynthetic process"/>
    <property type="evidence" value="ECO:0007669"/>
    <property type="project" value="TreeGrafter"/>
</dbReference>
<proteinExistence type="predicted"/>
<dbReference type="AlphaFoldDB" id="A0A1U9YXL6"/>
<evidence type="ECO:0000313" key="5">
    <source>
        <dbReference type="Proteomes" id="UP000191135"/>
    </source>
</evidence>
<keyword evidence="1 4" id="KW-0808">Transferase</keyword>
<name>A0A1U9YXL6_9HYPH</name>
<dbReference type="Gene3D" id="3.40.50.2000">
    <property type="entry name" value="Glycogen Phosphorylase B"/>
    <property type="match status" value="2"/>
</dbReference>
<dbReference type="Pfam" id="PF00534">
    <property type="entry name" value="Glycos_transf_1"/>
    <property type="match status" value="1"/>
</dbReference>
<dbReference type="Proteomes" id="UP000191135">
    <property type="component" value="Chromosome"/>
</dbReference>
<dbReference type="SUPFAM" id="SSF53756">
    <property type="entry name" value="UDP-Glycosyltransferase/glycogen phosphorylase"/>
    <property type="match status" value="1"/>
</dbReference>
<dbReference type="EMBL" id="CP020330">
    <property type="protein sequence ID" value="AQZ50185.1"/>
    <property type="molecule type" value="Genomic_DNA"/>
</dbReference>
<sequence length="355" mass="38704">MSSAIAVIDPYCLTPYTLGSLEAGALSGAESIAMRVARAHGRNFRFHFYQNGRIDIDRDACGFYRPLASLKADDLAGVQAIAVVSSWKSALKARKLNAHCPIFLRLHSNPGRHNRRMGEALAEAGIEIVCVSHAHARHVSEFLSAENDRLPKITTIYNPVDDHLAPDDTPRDVNRLFFPGTPLRGISEVLAKFERLRQQRPELKLDIAEDGNKIWPDGVPPVGVTFLGRLDHGEMIDRMRGSLCVFYPQTRFFEPFGLPLAEANAVGTPVLADEGLAVNHEILGGDGQCVDTGDIAAIVSRLDAWRDTPPKVTAAPHYRISHIAELWRQKLTGSLQSPQGGPAAMEAAAAAPASR</sequence>
<evidence type="ECO:0000259" key="3">
    <source>
        <dbReference type="Pfam" id="PF00534"/>
    </source>
</evidence>
<dbReference type="InterPro" id="IPR001296">
    <property type="entry name" value="Glyco_trans_1"/>
</dbReference>
<accession>A0A1U9YXL6</accession>
<evidence type="ECO:0000256" key="2">
    <source>
        <dbReference type="SAM" id="MobiDB-lite"/>
    </source>
</evidence>
<evidence type="ECO:0000313" key="4">
    <source>
        <dbReference type="EMBL" id="AQZ50185.1"/>
    </source>
</evidence>
<keyword evidence="5" id="KW-1185">Reference proteome</keyword>
<dbReference type="STRING" id="1122214.Mame_00809"/>
<dbReference type="PANTHER" id="PTHR46401:SF2">
    <property type="entry name" value="GLYCOSYLTRANSFERASE WBBK-RELATED"/>
    <property type="match status" value="1"/>
</dbReference>
<dbReference type="GO" id="GO:0016757">
    <property type="term" value="F:glycosyltransferase activity"/>
    <property type="evidence" value="ECO:0007669"/>
    <property type="project" value="InterPro"/>
</dbReference>
<dbReference type="eggNOG" id="COG0438">
    <property type="taxonomic scope" value="Bacteria"/>
</dbReference>
<dbReference type="OrthoDB" id="7819717at2"/>
<organism evidence="4 5">
    <name type="scientific">Martelella mediterranea DSM 17316</name>
    <dbReference type="NCBI Taxonomy" id="1122214"/>
    <lineage>
        <taxon>Bacteria</taxon>
        <taxon>Pseudomonadati</taxon>
        <taxon>Pseudomonadota</taxon>
        <taxon>Alphaproteobacteria</taxon>
        <taxon>Hyphomicrobiales</taxon>
        <taxon>Aurantimonadaceae</taxon>
        <taxon>Martelella</taxon>
    </lineage>
</organism>
<dbReference type="PANTHER" id="PTHR46401">
    <property type="entry name" value="GLYCOSYLTRANSFERASE WBBK-RELATED"/>
    <property type="match status" value="1"/>
</dbReference>
<feature type="region of interest" description="Disordered" evidence="2">
    <location>
        <begin position="335"/>
        <end position="355"/>
    </location>
</feature>
<reference evidence="4 5" key="1">
    <citation type="submission" date="2017-03" db="EMBL/GenBank/DDBJ databases">
        <title>Foreign affairs: Plasmid Transfer between Roseobacters and Rhizobia.</title>
        <authorList>
            <person name="Bartling P."/>
            <person name="Bunk B."/>
            <person name="Overmann J."/>
            <person name="Brinkmann H."/>
            <person name="Petersen J."/>
        </authorList>
    </citation>
    <scope>NUCLEOTIDE SEQUENCE [LARGE SCALE GENOMIC DNA]</scope>
    <source>
        <strain evidence="4 5">MACL11</strain>
    </source>
</reference>
<evidence type="ECO:0000256" key="1">
    <source>
        <dbReference type="ARBA" id="ARBA00022679"/>
    </source>
</evidence>
<gene>
    <name evidence="4" type="ORF">Mame_00809</name>
</gene>
<dbReference type="KEGG" id="mmed:Mame_00809"/>
<feature type="compositionally biased region" description="Low complexity" evidence="2">
    <location>
        <begin position="342"/>
        <end position="355"/>
    </location>
</feature>
<protein>
    <submittedName>
        <fullName evidence="4">Glycosyl transferases group 1</fullName>
    </submittedName>
</protein>
<feature type="domain" description="Glycosyl transferase family 1" evidence="3">
    <location>
        <begin position="184"/>
        <end position="307"/>
    </location>
</feature>
<dbReference type="RefSeq" id="WP_018065312.1">
    <property type="nucleotide sequence ID" value="NZ_AQWH01000012.1"/>
</dbReference>